<evidence type="ECO:0000313" key="4">
    <source>
        <dbReference type="Proteomes" id="UP000077266"/>
    </source>
</evidence>
<accession>A0A165F6X8</accession>
<feature type="domain" description="C2H2-type" evidence="2">
    <location>
        <begin position="201"/>
        <end position="223"/>
    </location>
</feature>
<dbReference type="SMART" id="SM00355">
    <property type="entry name" value="ZnF_C2H2"/>
    <property type="match status" value="2"/>
</dbReference>
<protein>
    <recommendedName>
        <fullName evidence="2">C2H2-type domain-containing protein</fullName>
    </recommendedName>
</protein>
<dbReference type="InParanoid" id="A0A165F6X8"/>
<evidence type="ECO:0000259" key="2">
    <source>
        <dbReference type="SMART" id="SM00355"/>
    </source>
</evidence>
<organism evidence="3 4">
    <name type="scientific">Exidia glandulosa HHB12029</name>
    <dbReference type="NCBI Taxonomy" id="1314781"/>
    <lineage>
        <taxon>Eukaryota</taxon>
        <taxon>Fungi</taxon>
        <taxon>Dikarya</taxon>
        <taxon>Basidiomycota</taxon>
        <taxon>Agaricomycotina</taxon>
        <taxon>Agaricomycetes</taxon>
        <taxon>Auriculariales</taxon>
        <taxon>Exidiaceae</taxon>
        <taxon>Exidia</taxon>
    </lineage>
</organism>
<reference evidence="3 4" key="1">
    <citation type="journal article" date="2016" name="Mol. Biol. Evol.">
        <title>Comparative Genomics of Early-Diverging Mushroom-Forming Fungi Provides Insights into the Origins of Lignocellulose Decay Capabilities.</title>
        <authorList>
            <person name="Nagy L.G."/>
            <person name="Riley R."/>
            <person name="Tritt A."/>
            <person name="Adam C."/>
            <person name="Daum C."/>
            <person name="Floudas D."/>
            <person name="Sun H."/>
            <person name="Yadav J.S."/>
            <person name="Pangilinan J."/>
            <person name="Larsson K.H."/>
            <person name="Matsuura K."/>
            <person name="Barry K."/>
            <person name="Labutti K."/>
            <person name="Kuo R."/>
            <person name="Ohm R.A."/>
            <person name="Bhattacharya S.S."/>
            <person name="Shirouzu T."/>
            <person name="Yoshinaga Y."/>
            <person name="Martin F.M."/>
            <person name="Grigoriev I.V."/>
            <person name="Hibbett D.S."/>
        </authorList>
    </citation>
    <scope>NUCLEOTIDE SEQUENCE [LARGE SCALE GENOMIC DNA]</scope>
    <source>
        <strain evidence="3 4">HHB12029</strain>
    </source>
</reference>
<gene>
    <name evidence="3" type="ORF">EXIGLDRAFT_751671</name>
</gene>
<sequence length="262" mass="28844">MNMSQVVYDQFGKPFQSNGAGEWTQVGEQGWVPPIGQQVAPSPAAAIQPMTLDANGLPYMNYDLGFFNPYAMNGGMGMAMGQQIADPNFFPATDLTINPALLGGVGSSSSSSSSATPYLTPDLSAYTTPDMSMVNTPSPSRIPSPSPEPKKYLPKKRKPQRTLKSSIKKGPRGQKKEKLTVEQASILHAVSALTEDDIAGRTCSVCHYLSDTKTLHRRHMLSHSHNSHKCDWCPVVLSRRDAVLRHMRETCKYRHLHEDELE</sequence>
<proteinExistence type="predicted"/>
<evidence type="ECO:0000313" key="3">
    <source>
        <dbReference type="EMBL" id="KZV88492.1"/>
    </source>
</evidence>
<dbReference type="AlphaFoldDB" id="A0A165F6X8"/>
<feature type="compositionally biased region" description="Basic residues" evidence="1">
    <location>
        <begin position="152"/>
        <end position="173"/>
    </location>
</feature>
<dbReference type="InterPro" id="IPR013087">
    <property type="entry name" value="Znf_C2H2_type"/>
</dbReference>
<evidence type="ECO:0000256" key="1">
    <source>
        <dbReference type="SAM" id="MobiDB-lite"/>
    </source>
</evidence>
<dbReference type="OrthoDB" id="3176823at2759"/>
<name>A0A165F6X8_EXIGL</name>
<dbReference type="EMBL" id="KV426099">
    <property type="protein sequence ID" value="KZV88492.1"/>
    <property type="molecule type" value="Genomic_DNA"/>
</dbReference>
<keyword evidence="4" id="KW-1185">Reference proteome</keyword>
<feature type="region of interest" description="Disordered" evidence="1">
    <location>
        <begin position="129"/>
        <end position="177"/>
    </location>
</feature>
<feature type="domain" description="C2H2-type" evidence="2">
    <location>
        <begin position="228"/>
        <end position="255"/>
    </location>
</feature>
<dbReference type="Proteomes" id="UP000077266">
    <property type="component" value="Unassembled WGS sequence"/>
</dbReference>